<protein>
    <submittedName>
        <fullName evidence="1">Uncharacterized protein</fullName>
    </submittedName>
</protein>
<reference evidence="1 2" key="1">
    <citation type="submission" date="2015-01" db="EMBL/GenBank/DDBJ databases">
        <title>The Genome Sequence of Exophiala spinifera CBS89968.</title>
        <authorList>
            <consortium name="The Broad Institute Genomics Platform"/>
            <person name="Cuomo C."/>
            <person name="de Hoog S."/>
            <person name="Gorbushina A."/>
            <person name="Stielow B."/>
            <person name="Teixiera M."/>
            <person name="Abouelleil A."/>
            <person name="Chapman S.B."/>
            <person name="Priest M."/>
            <person name="Young S.K."/>
            <person name="Wortman J."/>
            <person name="Nusbaum C."/>
            <person name="Birren B."/>
        </authorList>
    </citation>
    <scope>NUCLEOTIDE SEQUENCE [LARGE SCALE GENOMIC DNA]</scope>
    <source>
        <strain evidence="1 2">CBS 89968</strain>
    </source>
</reference>
<dbReference type="Gene3D" id="3.20.20.80">
    <property type="entry name" value="Glycosidases"/>
    <property type="match status" value="1"/>
</dbReference>
<evidence type="ECO:0000313" key="1">
    <source>
        <dbReference type="EMBL" id="KIW14275.1"/>
    </source>
</evidence>
<dbReference type="Proteomes" id="UP000053328">
    <property type="component" value="Unassembled WGS sequence"/>
</dbReference>
<organism evidence="1 2">
    <name type="scientific">Exophiala spinifera</name>
    <dbReference type="NCBI Taxonomy" id="91928"/>
    <lineage>
        <taxon>Eukaryota</taxon>
        <taxon>Fungi</taxon>
        <taxon>Dikarya</taxon>
        <taxon>Ascomycota</taxon>
        <taxon>Pezizomycotina</taxon>
        <taxon>Eurotiomycetes</taxon>
        <taxon>Chaetothyriomycetidae</taxon>
        <taxon>Chaetothyriales</taxon>
        <taxon>Herpotrichiellaceae</taxon>
        <taxon>Exophiala</taxon>
    </lineage>
</organism>
<dbReference type="AlphaFoldDB" id="A0A0D2B6F3"/>
<sequence length="453" mass="49472">MPTDPSRPSSGANNTTATITLSSSMGAPSHLASGFIYGIPDTPDQIPPKFYTGMGFRYNRAGGAQTPSKGWLAGVSEYHPRFQSALSNYRTAQQYGARFQLLLHDMWGADGGEHANASFPGDDGDWSSFDAFLAQVASDLNANGVREGLDIDIWNEPDISVFWYRPMQQWIDLWGRAYHTLRQSLGTDVPLVGPSLAYQPQTNNTWWTNFLSFVAQNSSIPDQWTWHVEGQAWNSVDDPEQSSANLKDMLATYGLPEHQFNINEYATRPEQQPAGAAWFISRLERNNIVGLRGNWASAGELHDYLANLLGKPGANTTAYSINGTGYWPNGEWQVYRYYATNMTGERVATTGAGDRKFDCYATMDGNGAVKILCGTRLVGDTYSVTAEGLAAAGLPDSGTVNICTYRFDFDGSAYADVQGPVALGSSSHSYSGGAVTWQVTPATNETAYAFEFC</sequence>
<gene>
    <name evidence="1" type="ORF">PV08_07057</name>
</gene>
<dbReference type="STRING" id="91928.A0A0D2B6F3"/>
<dbReference type="VEuPathDB" id="FungiDB:PV08_07057"/>
<keyword evidence="2" id="KW-1185">Reference proteome</keyword>
<dbReference type="GeneID" id="27334140"/>
<dbReference type="RefSeq" id="XP_016234491.1">
    <property type="nucleotide sequence ID" value="XM_016381389.1"/>
</dbReference>
<evidence type="ECO:0000313" key="2">
    <source>
        <dbReference type="Proteomes" id="UP000053328"/>
    </source>
</evidence>
<dbReference type="SUPFAM" id="SSF51445">
    <property type="entry name" value="(Trans)glycosidases"/>
    <property type="match status" value="1"/>
</dbReference>
<proteinExistence type="predicted"/>
<dbReference type="HOGENOM" id="CLU_023231_1_0_1"/>
<dbReference type="EMBL" id="KN847496">
    <property type="protein sequence ID" value="KIW14275.1"/>
    <property type="molecule type" value="Genomic_DNA"/>
</dbReference>
<accession>A0A0D2B6F3</accession>
<dbReference type="InterPro" id="IPR017853">
    <property type="entry name" value="GH"/>
</dbReference>
<dbReference type="OrthoDB" id="3445803at2759"/>
<name>A0A0D2B6F3_9EURO</name>